<dbReference type="InterPro" id="IPR050564">
    <property type="entry name" value="F420-G6PD/mer"/>
</dbReference>
<evidence type="ECO:0000256" key="1">
    <source>
        <dbReference type="ARBA" id="ARBA00023002"/>
    </source>
</evidence>
<sequence>MTHNLATELGRIGIWQFALGAPDGTGLAPELVDGAKELEQLGYRALWLGGSPRVRATEPVLAATSTLRVVTGITSIWDDEPAVTAADFAALNDAHGGRLVLGLGVSHAALAGERYRRPYTAMVDYLTALDEAPRPVPADRRVLAALGPRMLELSRDRAAGAHPYLVTVEHTASARAALGEGALLAPELKVVLDTDLARARATARGYLTRYLQLPNYTRNLLRLGFAEADFADGGSDRLLSEVFALGDVDTVRQRVDDFLAAGADHLAVQVVTERVGAEFPVAAFRALAPALAG</sequence>
<dbReference type="InterPro" id="IPR036661">
    <property type="entry name" value="Luciferase-like_sf"/>
</dbReference>
<proteinExistence type="predicted"/>
<dbReference type="Gene3D" id="3.20.20.30">
    <property type="entry name" value="Luciferase-like domain"/>
    <property type="match status" value="1"/>
</dbReference>
<dbReference type="InterPro" id="IPR011251">
    <property type="entry name" value="Luciferase-like_dom"/>
</dbReference>
<dbReference type="PANTHER" id="PTHR43244:SF1">
    <property type="entry name" value="5,10-METHYLENETETRAHYDROMETHANOPTERIN REDUCTASE"/>
    <property type="match status" value="1"/>
</dbReference>
<dbReference type="EMBL" id="JAVREO010000006">
    <property type="protein sequence ID" value="MDT0267197.1"/>
    <property type="molecule type" value="Genomic_DNA"/>
</dbReference>
<name>A0ABU2JQC0_9ACTN</name>
<dbReference type="EC" id="1.-.-.-" evidence="3"/>
<keyword evidence="1 3" id="KW-0560">Oxidoreductase</keyword>
<accession>A0ABU2JQC0</accession>
<dbReference type="SUPFAM" id="SSF51679">
    <property type="entry name" value="Bacterial luciferase-like"/>
    <property type="match status" value="1"/>
</dbReference>
<evidence type="ECO:0000313" key="3">
    <source>
        <dbReference type="EMBL" id="MDT0267197.1"/>
    </source>
</evidence>
<evidence type="ECO:0000259" key="2">
    <source>
        <dbReference type="Pfam" id="PF00296"/>
    </source>
</evidence>
<reference evidence="4" key="1">
    <citation type="submission" date="2023-07" db="EMBL/GenBank/DDBJ databases">
        <title>30 novel species of actinomycetes from the DSMZ collection.</title>
        <authorList>
            <person name="Nouioui I."/>
        </authorList>
    </citation>
    <scope>NUCLEOTIDE SEQUENCE [LARGE SCALE GENOMIC DNA]</scope>
    <source>
        <strain evidence="4">DSM 44915</strain>
    </source>
</reference>
<dbReference type="Pfam" id="PF00296">
    <property type="entry name" value="Bac_luciferase"/>
    <property type="match status" value="1"/>
</dbReference>
<evidence type="ECO:0000313" key="4">
    <source>
        <dbReference type="Proteomes" id="UP001183410"/>
    </source>
</evidence>
<organism evidence="3 4">
    <name type="scientific">Streptomyces chisholmiae</name>
    <dbReference type="NCBI Taxonomy" id="3075540"/>
    <lineage>
        <taxon>Bacteria</taxon>
        <taxon>Bacillati</taxon>
        <taxon>Actinomycetota</taxon>
        <taxon>Actinomycetes</taxon>
        <taxon>Kitasatosporales</taxon>
        <taxon>Streptomycetaceae</taxon>
        <taxon>Streptomyces</taxon>
    </lineage>
</organism>
<comment type="caution">
    <text evidence="3">The sequence shown here is derived from an EMBL/GenBank/DDBJ whole genome shotgun (WGS) entry which is preliminary data.</text>
</comment>
<dbReference type="NCBIfam" id="TIGR03620">
    <property type="entry name" value="F420_MSMEG_4141"/>
    <property type="match status" value="1"/>
</dbReference>
<feature type="domain" description="Luciferase-like" evidence="2">
    <location>
        <begin position="27"/>
        <end position="265"/>
    </location>
</feature>
<dbReference type="Proteomes" id="UP001183410">
    <property type="component" value="Unassembled WGS sequence"/>
</dbReference>
<gene>
    <name evidence="3" type="ORF">RM844_12960</name>
</gene>
<keyword evidence="4" id="KW-1185">Reference proteome</keyword>
<dbReference type="GO" id="GO:0016491">
    <property type="term" value="F:oxidoreductase activity"/>
    <property type="evidence" value="ECO:0007669"/>
    <property type="project" value="UniProtKB-KW"/>
</dbReference>
<dbReference type="InterPro" id="IPR019922">
    <property type="entry name" value="Lucif-like_OxRdatse_MSMEG_4141"/>
</dbReference>
<dbReference type="RefSeq" id="WP_311667240.1">
    <property type="nucleotide sequence ID" value="NZ_JAVREO010000006.1"/>
</dbReference>
<dbReference type="PANTHER" id="PTHR43244">
    <property type="match status" value="1"/>
</dbReference>
<protein>
    <submittedName>
        <fullName evidence="3">LLM class F420-dependent oxidoreductase</fullName>
        <ecNumber evidence="3">1.-.-.-</ecNumber>
    </submittedName>
</protein>